<dbReference type="EMBL" id="JAWZYT010000879">
    <property type="protein sequence ID" value="KAK4317934.1"/>
    <property type="molecule type" value="Genomic_DNA"/>
</dbReference>
<reference evidence="1" key="1">
    <citation type="submission" date="2023-11" db="EMBL/GenBank/DDBJ databases">
        <title>Genome assemblies of two species of porcelain crab, Petrolisthes cinctipes and Petrolisthes manimaculis (Anomura: Porcellanidae).</title>
        <authorList>
            <person name="Angst P."/>
        </authorList>
    </citation>
    <scope>NUCLEOTIDE SEQUENCE</scope>
    <source>
        <strain evidence="1">PB745_02</strain>
        <tissue evidence="1">Gill</tissue>
    </source>
</reference>
<protein>
    <submittedName>
        <fullName evidence="1">Uncharacterized protein</fullName>
    </submittedName>
</protein>
<sequence>MEEHVLSCVFREKKEISSHVLRPSGFMLVLMQRFRDSNLTIESLRVVLIPTHLTQPCFPQHVNSVLHLTTWINAERFKGALPHYI</sequence>
<gene>
    <name evidence="1" type="ORF">Pmani_011015</name>
</gene>
<organism evidence="1 2">
    <name type="scientific">Petrolisthes manimaculis</name>
    <dbReference type="NCBI Taxonomy" id="1843537"/>
    <lineage>
        <taxon>Eukaryota</taxon>
        <taxon>Metazoa</taxon>
        <taxon>Ecdysozoa</taxon>
        <taxon>Arthropoda</taxon>
        <taxon>Crustacea</taxon>
        <taxon>Multicrustacea</taxon>
        <taxon>Malacostraca</taxon>
        <taxon>Eumalacostraca</taxon>
        <taxon>Eucarida</taxon>
        <taxon>Decapoda</taxon>
        <taxon>Pleocyemata</taxon>
        <taxon>Anomura</taxon>
        <taxon>Galatheoidea</taxon>
        <taxon>Porcellanidae</taxon>
        <taxon>Petrolisthes</taxon>
    </lineage>
</organism>
<accession>A0AAE1Q0E3</accession>
<proteinExistence type="predicted"/>
<keyword evidence="2" id="KW-1185">Reference proteome</keyword>
<evidence type="ECO:0000313" key="1">
    <source>
        <dbReference type="EMBL" id="KAK4317934.1"/>
    </source>
</evidence>
<name>A0AAE1Q0E3_9EUCA</name>
<dbReference type="Proteomes" id="UP001292094">
    <property type="component" value="Unassembled WGS sequence"/>
</dbReference>
<dbReference type="AlphaFoldDB" id="A0AAE1Q0E3"/>
<comment type="caution">
    <text evidence="1">The sequence shown here is derived from an EMBL/GenBank/DDBJ whole genome shotgun (WGS) entry which is preliminary data.</text>
</comment>
<evidence type="ECO:0000313" key="2">
    <source>
        <dbReference type="Proteomes" id="UP001292094"/>
    </source>
</evidence>